<proteinExistence type="predicted"/>
<evidence type="ECO:0000313" key="4">
    <source>
        <dbReference type="Proteomes" id="UP000450000"/>
    </source>
</evidence>
<feature type="signal peptide" evidence="2">
    <location>
        <begin position="1"/>
        <end position="24"/>
    </location>
</feature>
<keyword evidence="2" id="KW-0732">Signal</keyword>
<feature type="chain" id="PRO_5026702397" description="Adenylate cyclase" evidence="2">
    <location>
        <begin position="25"/>
        <end position="100"/>
    </location>
</feature>
<feature type="compositionally biased region" description="Low complexity" evidence="1">
    <location>
        <begin position="49"/>
        <end position="67"/>
    </location>
</feature>
<reference evidence="3 4" key="1">
    <citation type="submission" date="2019-09" db="EMBL/GenBank/DDBJ databases">
        <title>Genome Sequences of Streptomyces kaniharaensis ATCC 21070.</title>
        <authorList>
            <person name="Zhu W."/>
            <person name="De Crecy-Lagard V."/>
            <person name="Richards N.G."/>
        </authorList>
    </citation>
    <scope>NUCLEOTIDE SEQUENCE [LARGE SCALE GENOMIC DNA]</scope>
    <source>
        <strain evidence="3 4">SF-557</strain>
    </source>
</reference>
<gene>
    <name evidence="3" type="ORF">F7Q99_26025</name>
</gene>
<dbReference type="AlphaFoldDB" id="A0A6N7L0C8"/>
<dbReference type="RefSeq" id="WP_153465252.1">
    <property type="nucleotide sequence ID" value="NZ_WBOF01000001.1"/>
</dbReference>
<protein>
    <recommendedName>
        <fullName evidence="5">Adenylate cyclase</fullName>
    </recommendedName>
</protein>
<feature type="region of interest" description="Disordered" evidence="1">
    <location>
        <begin position="25"/>
        <end position="79"/>
    </location>
</feature>
<dbReference type="EMBL" id="WBOF01000001">
    <property type="protein sequence ID" value="MQS15634.1"/>
    <property type="molecule type" value="Genomic_DNA"/>
</dbReference>
<evidence type="ECO:0000313" key="3">
    <source>
        <dbReference type="EMBL" id="MQS15634.1"/>
    </source>
</evidence>
<evidence type="ECO:0000256" key="2">
    <source>
        <dbReference type="SAM" id="SignalP"/>
    </source>
</evidence>
<evidence type="ECO:0000256" key="1">
    <source>
        <dbReference type="SAM" id="MobiDB-lite"/>
    </source>
</evidence>
<dbReference type="Proteomes" id="UP000450000">
    <property type="component" value="Unassembled WGS sequence"/>
</dbReference>
<accession>A0A6N7L0C8</accession>
<sequence length="100" mass="9921">MLRSAATGLLAGLLCLGGAGVAFANPTPNQPGPPNQTCQDFLALGAQAPGHSSSSPGSPFDEPGFGSQPNGGTGGQAYNAAGAPSQYDVACFQQFVHSTR</sequence>
<keyword evidence="4" id="KW-1185">Reference proteome</keyword>
<evidence type="ECO:0008006" key="5">
    <source>
        <dbReference type="Google" id="ProtNLM"/>
    </source>
</evidence>
<organism evidence="3 4">
    <name type="scientific">Streptomyces kaniharaensis</name>
    <dbReference type="NCBI Taxonomy" id="212423"/>
    <lineage>
        <taxon>Bacteria</taxon>
        <taxon>Bacillati</taxon>
        <taxon>Actinomycetota</taxon>
        <taxon>Actinomycetes</taxon>
        <taxon>Kitasatosporales</taxon>
        <taxon>Streptomycetaceae</taxon>
        <taxon>Streptomyces</taxon>
    </lineage>
</organism>
<name>A0A6N7L0C8_9ACTN</name>
<comment type="caution">
    <text evidence="3">The sequence shown here is derived from an EMBL/GenBank/DDBJ whole genome shotgun (WGS) entry which is preliminary data.</text>
</comment>